<dbReference type="EC" id="2.4.1.257" evidence="17"/>
<evidence type="ECO:0000256" key="9">
    <source>
        <dbReference type="ARBA" id="ARBA00022989"/>
    </source>
</evidence>
<dbReference type="PANTHER" id="PTHR45918">
    <property type="entry name" value="ALPHA-1,3/1,6-MANNOSYLTRANSFERASE ALG2"/>
    <property type="match status" value="1"/>
</dbReference>
<evidence type="ECO:0000256" key="1">
    <source>
        <dbReference type="ARBA" id="ARBA00004922"/>
    </source>
</evidence>
<keyword evidence="3" id="KW-0575">Peroxidase</keyword>
<keyword evidence="12" id="KW-1015">Disulfide bond</keyword>
<keyword evidence="8" id="KW-0049">Antioxidant</keyword>
<comment type="similarity">
    <text evidence="17">Belongs to the glycosyltransferase group 1 family.</text>
</comment>
<evidence type="ECO:0000259" key="18">
    <source>
        <dbReference type="PROSITE" id="PS51352"/>
    </source>
</evidence>
<keyword evidence="7" id="KW-0256">Endoplasmic reticulum</keyword>
<proteinExistence type="inferred from homology"/>
<dbReference type="SUPFAM" id="SSF52833">
    <property type="entry name" value="Thioredoxin-like"/>
    <property type="match status" value="1"/>
</dbReference>
<keyword evidence="9" id="KW-1133">Transmembrane helix</keyword>
<dbReference type="Pfam" id="PF10417">
    <property type="entry name" value="1-cysPrx_C"/>
    <property type="match status" value="1"/>
</dbReference>
<sequence length="590" mass="67023">MKVLFLHPDLGIGGAERLIIDAAIALKNKHHDVKIVTAQYDESHAFSETKELDVRVIKLFPRHILGRFFALCAYIRMIFAAIAICLKMDFDVVVCDQVSACLLVFKLFSSARRIFYCHYPDMLLTERKTYLKSMYRFLLDSFEEWTTGMADIICVNSQYTAGVVRSTFKSLKDHKLEVVYPSLNMKYFDEIETRTVEEIPEDAKFVFMSLNRYEVKKNVALAVKAYAHLRHILSATEFDHTCLVIAGGYDKLNQENVTYYRELVDLALANDIPSRHIVFLKSPSDREKAYLLKRATAVLYTPHNEHFGIVPIESMYLGKPVIAVNSGGPMETIDDGKTGFLLEQAPQQFAEAMKTILQREDLRLLAAKEGPKRVQRLFAFEAFATQFDRIIRGLPMSKAFIGKPAPEFDAQAVVDGDFKQVKLSDYKGHYVVLFFYPLDFTFVCPTEIIAFSDRFEEFKKLGVTVLACSTDSVFSHLAWIQTPRKHGGLGDMNIPVIADTNHQISKDYGVLKEDEGIAFRGLFIIDPKGILRQITINDLPVGRSVDETLRLVQAFQFVDKHGEVCPAGWTPGKDTIKPNVKGSKEFFEKH</sequence>
<comment type="subcellular location">
    <subcellularLocation>
        <location evidence="17">Endoplasmic reticulum membrane</location>
        <topology evidence="17">Single-pass membrane protein</topology>
    </subcellularLocation>
</comment>
<dbReference type="CDD" id="cd03805">
    <property type="entry name" value="GT4_ALG2-like"/>
    <property type="match status" value="1"/>
</dbReference>
<keyword evidence="6" id="KW-0812">Transmembrane</keyword>
<evidence type="ECO:0000256" key="10">
    <source>
        <dbReference type="ARBA" id="ARBA00023002"/>
    </source>
</evidence>
<dbReference type="PANTHER" id="PTHR45918:SF1">
    <property type="entry name" value="ALPHA-1,3_1,6-MANNOSYLTRANSFERASE ALG2"/>
    <property type="match status" value="1"/>
</dbReference>
<dbReference type="CDD" id="cd03015">
    <property type="entry name" value="PRX_Typ2cys"/>
    <property type="match status" value="1"/>
</dbReference>
<dbReference type="Pfam" id="PF00534">
    <property type="entry name" value="Glycos_transf_1"/>
    <property type="match status" value="1"/>
</dbReference>
<dbReference type="Pfam" id="PF00578">
    <property type="entry name" value="AhpC-TSA"/>
    <property type="match status" value="1"/>
</dbReference>
<comment type="similarity">
    <text evidence="2">Belongs to the peroxiredoxin family. AhpC/Prx1 subfamily.</text>
</comment>
<evidence type="ECO:0000256" key="17">
    <source>
        <dbReference type="RuleBase" id="RU367136"/>
    </source>
</evidence>
<evidence type="ECO:0000256" key="12">
    <source>
        <dbReference type="ARBA" id="ARBA00023157"/>
    </source>
</evidence>
<evidence type="ECO:0000256" key="7">
    <source>
        <dbReference type="ARBA" id="ARBA00022824"/>
    </source>
</evidence>
<dbReference type="FunFam" id="3.40.30.10:FF:000003">
    <property type="entry name" value="Peroxiredoxin 1"/>
    <property type="match status" value="1"/>
</dbReference>
<dbReference type="GO" id="GO:0005789">
    <property type="term" value="C:endoplasmic reticulum membrane"/>
    <property type="evidence" value="ECO:0007669"/>
    <property type="project" value="UniProtKB-SubCell"/>
</dbReference>
<dbReference type="InterPro" id="IPR027054">
    <property type="entry name" value="ALG2"/>
</dbReference>
<comment type="function">
    <text evidence="17">Mannosylates Man(2)GlcNAc(2)-dolichol diphosphate and Man(1)GlcNAc(2)-dolichol diphosphate to form Man(3)GlcNAc(2)-dolichol diphosphate.</text>
</comment>
<keyword evidence="11" id="KW-0472">Membrane</keyword>
<comment type="catalytic activity">
    <reaction evidence="14 17">
        <text>a beta-D-Man-(1-&gt;4)-beta-D-GlcNAc-(1-&gt;4)-alpha-D-GlcNAc-diphospho-di-trans,poly-cis-dolichol + GDP-alpha-D-mannose = an alpha-D-Man-(1-&gt;3)-beta-D-Man-(1-&gt;4)-beta-D-GlcNAc-(1-&gt;4)-alpha-D-GlcNAc-diphospho-di-trans,poly-cis-dolichol + GDP + H(+)</text>
        <dbReference type="Rhea" id="RHEA:29515"/>
        <dbReference type="Rhea" id="RHEA-COMP:19511"/>
        <dbReference type="Rhea" id="RHEA-COMP:19513"/>
        <dbReference type="ChEBI" id="CHEBI:15378"/>
        <dbReference type="ChEBI" id="CHEBI:57527"/>
        <dbReference type="ChEBI" id="CHEBI:58189"/>
        <dbReference type="ChEBI" id="CHEBI:58472"/>
        <dbReference type="ChEBI" id="CHEBI:132510"/>
        <dbReference type="EC" id="2.4.1.132"/>
    </reaction>
    <physiologicalReaction direction="left-to-right" evidence="14 17">
        <dbReference type="Rhea" id="RHEA:29516"/>
    </physiologicalReaction>
</comment>
<evidence type="ECO:0000313" key="20">
    <source>
        <dbReference type="WBParaSite" id="MBELARI_LOCUS19199"/>
    </source>
</evidence>
<evidence type="ECO:0000256" key="4">
    <source>
        <dbReference type="ARBA" id="ARBA00022676"/>
    </source>
</evidence>
<dbReference type="InterPro" id="IPR028098">
    <property type="entry name" value="Glyco_trans_4-like_N"/>
</dbReference>
<evidence type="ECO:0000256" key="16">
    <source>
        <dbReference type="ARBA" id="ARBA00049091"/>
    </source>
</evidence>
<dbReference type="WBParaSite" id="MBELARI_LOCUS19199">
    <property type="protein sequence ID" value="MBELARI_LOCUS19199"/>
    <property type="gene ID" value="MBELARI_LOCUS19199"/>
</dbReference>
<dbReference type="Gene3D" id="3.40.50.2000">
    <property type="entry name" value="Glycogen Phosphorylase B"/>
    <property type="match status" value="2"/>
</dbReference>
<dbReference type="Proteomes" id="UP000887575">
    <property type="component" value="Unassembled WGS sequence"/>
</dbReference>
<keyword evidence="13" id="KW-0676">Redox-active center</keyword>
<evidence type="ECO:0000256" key="2">
    <source>
        <dbReference type="ARBA" id="ARBA00009796"/>
    </source>
</evidence>
<organism evidence="19 20">
    <name type="scientific">Mesorhabditis belari</name>
    <dbReference type="NCBI Taxonomy" id="2138241"/>
    <lineage>
        <taxon>Eukaryota</taxon>
        <taxon>Metazoa</taxon>
        <taxon>Ecdysozoa</taxon>
        <taxon>Nematoda</taxon>
        <taxon>Chromadorea</taxon>
        <taxon>Rhabditida</taxon>
        <taxon>Rhabditina</taxon>
        <taxon>Rhabditomorpha</taxon>
        <taxon>Rhabditoidea</taxon>
        <taxon>Rhabditidae</taxon>
        <taxon>Mesorhabditinae</taxon>
        <taxon>Mesorhabditis</taxon>
    </lineage>
</organism>
<dbReference type="Gene3D" id="3.40.30.10">
    <property type="entry name" value="Glutaredoxin"/>
    <property type="match status" value="1"/>
</dbReference>
<dbReference type="PROSITE" id="PS51352">
    <property type="entry name" value="THIOREDOXIN_2"/>
    <property type="match status" value="1"/>
</dbReference>
<feature type="domain" description="Thioredoxin" evidence="18">
    <location>
        <begin position="399"/>
        <end position="557"/>
    </location>
</feature>
<evidence type="ECO:0000256" key="6">
    <source>
        <dbReference type="ARBA" id="ARBA00022692"/>
    </source>
</evidence>
<evidence type="ECO:0000256" key="13">
    <source>
        <dbReference type="ARBA" id="ARBA00023284"/>
    </source>
</evidence>
<keyword evidence="4 17" id="KW-0328">Glycosyltransferase</keyword>
<dbReference type="InterPro" id="IPR013766">
    <property type="entry name" value="Thioredoxin_domain"/>
</dbReference>
<dbReference type="InterPro" id="IPR019479">
    <property type="entry name" value="Peroxiredoxin_C"/>
</dbReference>
<dbReference type="SUPFAM" id="SSF53756">
    <property type="entry name" value="UDP-Glycosyltransferase/glycogen phosphorylase"/>
    <property type="match status" value="1"/>
</dbReference>
<dbReference type="GO" id="GO:0140824">
    <property type="term" value="F:thioredoxin-dependent peroxiredoxin activity"/>
    <property type="evidence" value="ECO:0007669"/>
    <property type="project" value="UniProtKB-EC"/>
</dbReference>
<comment type="catalytic activity">
    <reaction evidence="15 17">
        <text>an alpha-D-Man-(1-&gt;3)-beta-D-Man-(1-&gt;4)-beta-D-GlcNAc-(1-&gt;4)-alpha-D-GlcNAc-diphospho-di-trans,poly-cis-dolichol + GDP-alpha-D-mannose = an alpha-D-Man-(1-&gt;3)-[alpha-D-Man-(1-&gt;6)]-beta-D-Man-(1-&gt;4)-beta-D-GlcNAc-(1-&gt;4)-alpha-D-GlcNAc-diphospho-di-trans,poly-cis-dolichol + GDP + H(+)</text>
        <dbReference type="Rhea" id="RHEA:29519"/>
        <dbReference type="Rhea" id="RHEA-COMP:19513"/>
        <dbReference type="Rhea" id="RHEA-COMP:19515"/>
        <dbReference type="ChEBI" id="CHEBI:15378"/>
        <dbReference type="ChEBI" id="CHEBI:57527"/>
        <dbReference type="ChEBI" id="CHEBI:58189"/>
        <dbReference type="ChEBI" id="CHEBI:132510"/>
        <dbReference type="ChEBI" id="CHEBI:132511"/>
        <dbReference type="EC" id="2.4.1.257"/>
    </reaction>
    <physiologicalReaction direction="left-to-right" evidence="15 17">
        <dbReference type="Rhea" id="RHEA:29520"/>
    </physiologicalReaction>
</comment>
<comment type="catalytic activity">
    <reaction evidence="16">
        <text>a hydroperoxide + [thioredoxin]-dithiol = an alcohol + [thioredoxin]-disulfide + H2O</text>
        <dbReference type="Rhea" id="RHEA:62620"/>
        <dbReference type="Rhea" id="RHEA-COMP:10698"/>
        <dbReference type="Rhea" id="RHEA-COMP:10700"/>
        <dbReference type="ChEBI" id="CHEBI:15377"/>
        <dbReference type="ChEBI" id="CHEBI:29950"/>
        <dbReference type="ChEBI" id="CHEBI:30879"/>
        <dbReference type="ChEBI" id="CHEBI:35924"/>
        <dbReference type="ChEBI" id="CHEBI:50058"/>
        <dbReference type="EC" id="1.11.1.24"/>
    </reaction>
</comment>
<protein>
    <recommendedName>
        <fullName evidence="17">Alpha-1,3/1,6-mannosyltransferase ALG2</fullName>
        <ecNumber evidence="17">2.4.1.132</ecNumber>
        <ecNumber evidence="17">2.4.1.257</ecNumber>
    </recommendedName>
    <alternativeName>
        <fullName evidence="17">GDP-Man:Man(1)GlcNAc(2)-PP-Dol alpha-1,3-mannosyltransferase</fullName>
    </alternativeName>
</protein>
<dbReference type="InterPro" id="IPR036249">
    <property type="entry name" value="Thioredoxin-like_sf"/>
</dbReference>
<dbReference type="InterPro" id="IPR000866">
    <property type="entry name" value="AhpC/TSA"/>
</dbReference>
<evidence type="ECO:0000256" key="14">
    <source>
        <dbReference type="ARBA" id="ARBA00045103"/>
    </source>
</evidence>
<evidence type="ECO:0000256" key="15">
    <source>
        <dbReference type="ARBA" id="ARBA00045104"/>
    </source>
</evidence>
<keyword evidence="19" id="KW-1185">Reference proteome</keyword>
<dbReference type="InterPro" id="IPR001296">
    <property type="entry name" value="Glyco_trans_1"/>
</dbReference>
<dbReference type="GO" id="GO:0102704">
    <property type="term" value="F:GDP-Man:Man(2)GlcNAc(2)-PP-Dol alpha-1,6-mannosyltransferase activity"/>
    <property type="evidence" value="ECO:0007669"/>
    <property type="project" value="UniProtKB-UniRule"/>
</dbReference>
<evidence type="ECO:0000313" key="19">
    <source>
        <dbReference type="Proteomes" id="UP000887575"/>
    </source>
</evidence>
<reference evidence="20" key="1">
    <citation type="submission" date="2024-02" db="UniProtKB">
        <authorList>
            <consortium name="WormBaseParasite"/>
        </authorList>
    </citation>
    <scope>IDENTIFICATION</scope>
</reference>
<name>A0AAF3F0D1_9BILA</name>
<keyword evidence="5 17" id="KW-0808">Transferase</keyword>
<evidence type="ECO:0000256" key="3">
    <source>
        <dbReference type="ARBA" id="ARBA00022559"/>
    </source>
</evidence>
<keyword evidence="10" id="KW-0560">Oxidoreductase</keyword>
<evidence type="ECO:0000256" key="5">
    <source>
        <dbReference type="ARBA" id="ARBA00022679"/>
    </source>
</evidence>
<dbReference type="Pfam" id="PF13439">
    <property type="entry name" value="Glyco_transf_4"/>
    <property type="match status" value="1"/>
</dbReference>
<evidence type="ECO:0000256" key="8">
    <source>
        <dbReference type="ARBA" id="ARBA00022862"/>
    </source>
</evidence>
<dbReference type="EC" id="2.4.1.132" evidence="17"/>
<comment type="pathway">
    <text evidence="1 17">Protein modification; protein glycosylation.</text>
</comment>
<dbReference type="GO" id="GO:0004378">
    <property type="term" value="F:GDP-Man:Man(1)GlcNAc(2)-PP-Dol alpha-1,3-mannosyltransferase activity"/>
    <property type="evidence" value="ECO:0007669"/>
    <property type="project" value="UniProtKB-UniRule"/>
</dbReference>
<evidence type="ECO:0000256" key="11">
    <source>
        <dbReference type="ARBA" id="ARBA00023136"/>
    </source>
</evidence>
<dbReference type="AlphaFoldDB" id="A0AAF3F0D1"/>
<accession>A0AAF3F0D1</accession>